<name>A0A512DU17_9PROT</name>
<organism evidence="1 2">
    <name type="scientific">Skermanella aerolata</name>
    <dbReference type="NCBI Taxonomy" id="393310"/>
    <lineage>
        <taxon>Bacteria</taxon>
        <taxon>Pseudomonadati</taxon>
        <taxon>Pseudomonadota</taxon>
        <taxon>Alphaproteobacteria</taxon>
        <taxon>Rhodospirillales</taxon>
        <taxon>Azospirillaceae</taxon>
        <taxon>Skermanella</taxon>
    </lineage>
</organism>
<dbReference type="EMBL" id="BJYZ01000019">
    <property type="protein sequence ID" value="GEO39962.1"/>
    <property type="molecule type" value="Genomic_DNA"/>
</dbReference>
<accession>A0A512DU17</accession>
<dbReference type="RefSeq" id="WP_147040675.1">
    <property type="nucleotide sequence ID" value="NZ_BJYZ01000019.1"/>
</dbReference>
<evidence type="ECO:0008006" key="3">
    <source>
        <dbReference type="Google" id="ProtNLM"/>
    </source>
</evidence>
<dbReference type="Proteomes" id="UP000321523">
    <property type="component" value="Unassembled WGS sequence"/>
</dbReference>
<protein>
    <recommendedName>
        <fullName evidence="3">Restriction system protein Mrr-like N-terminal domain-containing protein</fullName>
    </recommendedName>
</protein>
<evidence type="ECO:0000313" key="1">
    <source>
        <dbReference type="EMBL" id="GEO39962.1"/>
    </source>
</evidence>
<reference evidence="1 2" key="1">
    <citation type="submission" date="2019-07" db="EMBL/GenBank/DDBJ databases">
        <title>Whole genome shotgun sequence of Skermanella aerolata NBRC 106429.</title>
        <authorList>
            <person name="Hosoyama A."/>
            <person name="Uohara A."/>
            <person name="Ohji S."/>
            <person name="Ichikawa N."/>
        </authorList>
    </citation>
    <scope>NUCLEOTIDE SEQUENCE [LARGE SCALE GENOMIC DNA]</scope>
    <source>
        <strain evidence="1 2">NBRC 106429</strain>
    </source>
</reference>
<proteinExistence type="predicted"/>
<dbReference type="AlphaFoldDB" id="A0A512DU17"/>
<dbReference type="OrthoDB" id="9803736at2"/>
<keyword evidence="2" id="KW-1185">Reference proteome</keyword>
<sequence length="203" mass="22244">MTEVGKPTQGRAETMELTDYPLLHKADLMLTLLKVAAQGPASLEDAIKRLKQNLKSVGESPPVSDEEFRTHLSDVQEHLVQAVLLAPLDDGRLAITPRGMQALSDHPGGIDDSVLMEYPEFRAFVEARAGHPMKTVGDESPPGDDPRIAEFDRGIAAFNDGLDINDNPYSRDTPMHIAWESGWSEAKDDAVRTGAWADRSTNI</sequence>
<comment type="caution">
    <text evidence="1">The sequence shown here is derived from an EMBL/GenBank/DDBJ whole genome shotgun (WGS) entry which is preliminary data.</text>
</comment>
<evidence type="ECO:0000313" key="2">
    <source>
        <dbReference type="Proteomes" id="UP000321523"/>
    </source>
</evidence>
<gene>
    <name evidence="1" type="ORF">SAE02_41100</name>
</gene>